<feature type="signal peptide" evidence="3">
    <location>
        <begin position="1"/>
        <end position="22"/>
    </location>
</feature>
<dbReference type="GeneID" id="35606017"/>
<dbReference type="PANTHER" id="PTHR46959:SF2">
    <property type="entry name" value="SULFOQUINOVOSIDASE"/>
    <property type="match status" value="1"/>
</dbReference>
<feature type="domain" description="Glycosyl hydrolase family 31 C-terminal" evidence="5">
    <location>
        <begin position="657"/>
        <end position="742"/>
    </location>
</feature>
<dbReference type="InterPro" id="IPR000322">
    <property type="entry name" value="Glyco_hydro_31_TIM"/>
</dbReference>
<dbReference type="Gene3D" id="2.60.40.1180">
    <property type="entry name" value="Golgi alpha-mannosidase II"/>
    <property type="match status" value="1"/>
</dbReference>
<evidence type="ECO:0000259" key="5">
    <source>
        <dbReference type="Pfam" id="PF21365"/>
    </source>
</evidence>
<keyword evidence="2 6" id="KW-0378">Hydrolase</keyword>
<comment type="similarity">
    <text evidence="1 2">Belongs to the glycosyl hydrolase 31 family.</text>
</comment>
<dbReference type="SUPFAM" id="SSF51011">
    <property type="entry name" value="Glycosyl hydrolase domain"/>
    <property type="match status" value="1"/>
</dbReference>
<evidence type="ECO:0000256" key="1">
    <source>
        <dbReference type="ARBA" id="ARBA00007806"/>
    </source>
</evidence>
<evidence type="ECO:0000256" key="3">
    <source>
        <dbReference type="SAM" id="SignalP"/>
    </source>
</evidence>
<dbReference type="PANTHER" id="PTHR46959">
    <property type="entry name" value="SULFOQUINOVOSIDASE"/>
    <property type="match status" value="1"/>
</dbReference>
<dbReference type="OrthoDB" id="10070917at2759"/>
<dbReference type="RefSeq" id="XP_023631977.1">
    <property type="nucleotide sequence ID" value="XM_023776209.1"/>
</dbReference>
<feature type="chain" id="PRO_5013656134" evidence="3">
    <location>
        <begin position="23"/>
        <end position="766"/>
    </location>
</feature>
<reference evidence="6 7" key="1">
    <citation type="submission" date="2016-03" db="EMBL/GenBank/DDBJ databases">
        <authorList>
            <person name="Ploux O."/>
        </authorList>
    </citation>
    <scope>NUCLEOTIDE SEQUENCE [LARGE SCALE GENOMIC DNA]</scope>
    <source>
        <strain evidence="6 7">URUG2</strain>
    </source>
</reference>
<dbReference type="GO" id="GO:0005975">
    <property type="term" value="P:carbohydrate metabolic process"/>
    <property type="evidence" value="ECO:0007669"/>
    <property type="project" value="InterPro"/>
</dbReference>
<dbReference type="AlphaFoldDB" id="A0A2D3VPZ3"/>
<keyword evidence="7" id="KW-1185">Reference proteome</keyword>
<organism evidence="6 7">
    <name type="scientific">Ramularia collo-cygni</name>
    <dbReference type="NCBI Taxonomy" id="112498"/>
    <lineage>
        <taxon>Eukaryota</taxon>
        <taxon>Fungi</taxon>
        <taxon>Dikarya</taxon>
        <taxon>Ascomycota</taxon>
        <taxon>Pezizomycotina</taxon>
        <taxon>Dothideomycetes</taxon>
        <taxon>Dothideomycetidae</taxon>
        <taxon>Mycosphaerellales</taxon>
        <taxon>Mycosphaerellaceae</taxon>
        <taxon>Ramularia</taxon>
    </lineage>
</organism>
<feature type="domain" description="Glycoside hydrolase family 31 TIM barrel" evidence="4">
    <location>
        <begin position="357"/>
        <end position="626"/>
    </location>
</feature>
<protein>
    <submittedName>
        <fullName evidence="6">Related to alpha-glucosidases, family 31 of glycosyl hydrolases</fullName>
    </submittedName>
</protein>
<dbReference type="Gene3D" id="3.20.20.80">
    <property type="entry name" value="Glycosidases"/>
    <property type="match status" value="1"/>
</dbReference>
<dbReference type="InterPro" id="IPR017853">
    <property type="entry name" value="GH"/>
</dbReference>
<evidence type="ECO:0000259" key="4">
    <source>
        <dbReference type="Pfam" id="PF01055"/>
    </source>
</evidence>
<evidence type="ECO:0000313" key="7">
    <source>
        <dbReference type="Proteomes" id="UP000225277"/>
    </source>
</evidence>
<keyword evidence="2" id="KW-0326">Glycosidase</keyword>
<dbReference type="Pfam" id="PF21365">
    <property type="entry name" value="Glyco_hydro_31_3rd"/>
    <property type="match status" value="1"/>
</dbReference>
<dbReference type="Pfam" id="PF01055">
    <property type="entry name" value="Glyco_hydro_31_2nd"/>
    <property type="match status" value="1"/>
</dbReference>
<name>A0A2D3VPZ3_9PEZI</name>
<dbReference type="InterPro" id="IPR048395">
    <property type="entry name" value="Glyco_hydro_31_C"/>
</dbReference>
<dbReference type="GO" id="GO:0004553">
    <property type="term" value="F:hydrolase activity, hydrolyzing O-glycosyl compounds"/>
    <property type="evidence" value="ECO:0007669"/>
    <property type="project" value="InterPro"/>
</dbReference>
<sequence>MHALFAVFGLFVCAGSTQNVLASSYNESFDIGEAFVLTRNNDLLEITQSGEAIWSTVPGNPFISASAGNDSIVGSNGAFNITHIDIDICQDQDISSIQQVPWDGTVTGKAVQITGHLTDCGHATAPYSLTLWVSSDLPDRVAFYIDISASSNEAQPLKKLYFSFASSAGEDFFGLGGQASFASLKNQSIPVFTREQGVGRGDQPITSIENANGSISGGDFFTAYTAVASYISTEASLFYLSEKSTGYANFDFTQSESVTVRYDSLSVDGAFTRKPNMFDAIEALTEYTGRMPALPKWVDDGAILGIQGGQDKVISIVEQGLDPSINAPIAGVWLQDWCGTHIQPGPYSPAINVSRLWWNWENDEMLYPTWNEFVQDLRDNHNVRTLSYMNVFLANVSTKPTGFRRNLYDEASASHYFVQNSTTNSTAIISSGPGLNAGIIDLTNPGLREWFKDILRSQVWDANISGFMTDFGEYTPVTSDVQQYGSDDAFFTHNAYPAQWAEIQHSVVEELGLESEALLFHRSASTGSNRNMNLFWVGDQNVDWGVHDGIKSVVTLMVHMGFSGYSQQHSDVGGYTTVLTLSNYNVTRSPELLGRWGELAAVSSAVFRSHEGNIPSVNAQFYSNSSTYSYYAYNARMFVSLAKYRRSILETECEPKGWPLLRSPALYHPTDLRARQISYQSFYLGSSLYVAPVLDPDTFEVKVYLPGTGTFHHVWTGAMYEGGQNVVVSAPYGKPAVFLVDGANTTELQPFLEFVKNENGTLLSVE</sequence>
<evidence type="ECO:0000256" key="2">
    <source>
        <dbReference type="RuleBase" id="RU361185"/>
    </source>
</evidence>
<proteinExistence type="inferred from homology"/>
<dbReference type="Proteomes" id="UP000225277">
    <property type="component" value="Unassembled WGS sequence"/>
</dbReference>
<keyword evidence="3" id="KW-0732">Signal</keyword>
<evidence type="ECO:0000313" key="6">
    <source>
        <dbReference type="EMBL" id="CZT25254.1"/>
    </source>
</evidence>
<dbReference type="SUPFAM" id="SSF51445">
    <property type="entry name" value="(Trans)glycosidases"/>
    <property type="match status" value="1"/>
</dbReference>
<gene>
    <name evidence="6" type="ORF">RCC_10983</name>
</gene>
<dbReference type="EMBL" id="FJUY01000026">
    <property type="protein sequence ID" value="CZT25254.1"/>
    <property type="molecule type" value="Genomic_DNA"/>
</dbReference>
<dbReference type="Gene3D" id="2.60.40.1760">
    <property type="entry name" value="glycosyl hydrolase (family 31)"/>
    <property type="match status" value="1"/>
</dbReference>
<accession>A0A2D3VPZ3</accession>
<dbReference type="InterPro" id="IPR052990">
    <property type="entry name" value="Sulfoquinovosidase_GH31"/>
</dbReference>
<dbReference type="STRING" id="112498.A0A2D3VPZ3"/>
<dbReference type="InterPro" id="IPR013780">
    <property type="entry name" value="Glyco_hydro_b"/>
</dbReference>